<sequence>MTGGRDILLADAILRGGQPTFDARDWWRGAVFYQIYLRSFRDSNGDGIGDLRGVIEKLDYIQGLGVDGIWLAPFYLSPQKDFGYDVSDLRAIDPRFGTIEDLLELIEEAHDRGLRVLADFIPCHTSDEHKWFRDSRASQDNDHADWYVWADASADGTPPNNWLSSFGGPAWTWEPRRSQYYYHPFLTCQPALNLRNEDTLQAVIDAMAYWRDLGIDGFRLDAVQCLCWDEALRSNPARVTQTDDVALGGGPNNPFARQEHLFDRDLPFGMSIIERFRKELTDGHPEFALIGELADVDTSRLAVKYTGGQNRLHAVYDFDLIQKGKSIRRWVETLRVRSRFINSGWLLNVMTNHDSERAVSNLTKFAEDAGQRDAGAKLLLFLQATLRGGAIVFQGEELGLPQPKLDFEDLQDPWGINLYPDFAGRDGVRTPFPWRHDLKRGGFTDGKSSWLPIPREHLLLAVDKQEHDENSVLSFFRALMAWRKEHAFLRWGGEVVCDADTVPIIAIERHGDNRAITFLANFSLEERFYPCPGKLIAFPHSTARQDAKGIHLPGLSFAATSTD</sequence>
<dbReference type="EMBL" id="CP049811">
    <property type="protein sequence ID" value="QIK39752.1"/>
    <property type="molecule type" value="Genomic_DNA"/>
</dbReference>
<dbReference type="FunFam" id="3.90.400.10:FF:000002">
    <property type="entry name" value="Sucrose isomerase"/>
    <property type="match status" value="1"/>
</dbReference>
<dbReference type="Proteomes" id="UP000500791">
    <property type="component" value="Chromosome"/>
</dbReference>
<dbReference type="SUPFAM" id="SSF51445">
    <property type="entry name" value="(Trans)glycosidases"/>
    <property type="match status" value="1"/>
</dbReference>
<proteinExistence type="inferred from homology"/>
<organism evidence="5 6">
    <name type="scientific">Pontivivens nitratireducens</name>
    <dbReference type="NCBI Taxonomy" id="2758038"/>
    <lineage>
        <taxon>Bacteria</taxon>
        <taxon>Pseudomonadati</taxon>
        <taxon>Pseudomonadota</taxon>
        <taxon>Alphaproteobacteria</taxon>
        <taxon>Rhodobacterales</taxon>
        <taxon>Paracoccaceae</taxon>
        <taxon>Pontivivens</taxon>
    </lineage>
</organism>
<evidence type="ECO:0000256" key="3">
    <source>
        <dbReference type="ARBA" id="ARBA00023295"/>
    </source>
</evidence>
<gene>
    <name evidence="5" type="ORF">G8E03_02605</name>
</gene>
<dbReference type="GO" id="GO:0009313">
    <property type="term" value="P:oligosaccharide catabolic process"/>
    <property type="evidence" value="ECO:0007669"/>
    <property type="project" value="TreeGrafter"/>
</dbReference>
<dbReference type="PANTHER" id="PTHR10357">
    <property type="entry name" value="ALPHA-AMYLASE FAMILY MEMBER"/>
    <property type="match status" value="1"/>
</dbReference>
<dbReference type="KEGG" id="mon:G8E03_02605"/>
<dbReference type="GO" id="GO:0004556">
    <property type="term" value="F:alpha-amylase activity"/>
    <property type="evidence" value="ECO:0007669"/>
    <property type="project" value="TreeGrafter"/>
</dbReference>
<evidence type="ECO:0000256" key="1">
    <source>
        <dbReference type="ARBA" id="ARBA00008061"/>
    </source>
</evidence>
<evidence type="ECO:0000313" key="6">
    <source>
        <dbReference type="Proteomes" id="UP000500791"/>
    </source>
</evidence>
<feature type="domain" description="Glycosyl hydrolase family 13 catalytic" evidence="4">
    <location>
        <begin position="34"/>
        <end position="429"/>
    </location>
</feature>
<keyword evidence="2" id="KW-0378">Hydrolase</keyword>
<protein>
    <submittedName>
        <fullName evidence="5">Alpha-glucosidase</fullName>
    </submittedName>
</protein>
<dbReference type="PANTHER" id="PTHR10357:SF179">
    <property type="entry name" value="NEUTRAL AND BASIC AMINO ACID TRANSPORT PROTEIN RBAT"/>
    <property type="match status" value="1"/>
</dbReference>
<keyword evidence="3" id="KW-0326">Glycosidase</keyword>
<reference evidence="5 6" key="1">
    <citation type="submission" date="2020-03" db="EMBL/GenBank/DDBJ databases">
        <title>Complete genome sequence of Monaibacterium sp. ALG8 with diverse plasmids.</title>
        <authorList>
            <person name="Sun C."/>
        </authorList>
    </citation>
    <scope>NUCLEOTIDE SEQUENCE [LARGE SCALE GENOMIC DNA]</scope>
    <source>
        <strain evidence="5 6">ALG8</strain>
    </source>
</reference>
<dbReference type="AlphaFoldDB" id="A0A6G7VII7"/>
<name>A0A6G7VII7_9RHOB</name>
<dbReference type="Gene3D" id="3.20.20.80">
    <property type="entry name" value="Glycosidases"/>
    <property type="match status" value="2"/>
</dbReference>
<dbReference type="Pfam" id="PF00128">
    <property type="entry name" value="Alpha-amylase"/>
    <property type="match status" value="1"/>
</dbReference>
<dbReference type="Gene3D" id="3.90.400.10">
    <property type="entry name" value="Oligo-1,6-glucosidase, Domain 2"/>
    <property type="match status" value="1"/>
</dbReference>
<dbReference type="InterPro" id="IPR006047">
    <property type="entry name" value="GH13_cat_dom"/>
</dbReference>
<dbReference type="RefSeq" id="WP_166188366.1">
    <property type="nucleotide sequence ID" value="NZ_CP049811.1"/>
</dbReference>
<evidence type="ECO:0000313" key="5">
    <source>
        <dbReference type="EMBL" id="QIK39752.1"/>
    </source>
</evidence>
<comment type="similarity">
    <text evidence="1">Belongs to the glycosyl hydrolase 13 family.</text>
</comment>
<dbReference type="InterPro" id="IPR045857">
    <property type="entry name" value="O16G_dom_2"/>
</dbReference>
<evidence type="ECO:0000256" key="2">
    <source>
        <dbReference type="ARBA" id="ARBA00022801"/>
    </source>
</evidence>
<evidence type="ECO:0000259" key="4">
    <source>
        <dbReference type="SMART" id="SM00642"/>
    </source>
</evidence>
<accession>A0A6G7VII7</accession>
<dbReference type="SMART" id="SM00642">
    <property type="entry name" value="Aamy"/>
    <property type="match status" value="1"/>
</dbReference>
<dbReference type="InterPro" id="IPR017853">
    <property type="entry name" value="GH"/>
</dbReference>
<keyword evidence="6" id="KW-1185">Reference proteome</keyword>